<reference evidence="2 3" key="1">
    <citation type="submission" date="2020-03" db="EMBL/GenBank/DDBJ databases">
        <title>Draft Genome Sequence of Cudoniella acicularis.</title>
        <authorList>
            <person name="Buettner E."/>
            <person name="Kellner H."/>
        </authorList>
    </citation>
    <scope>NUCLEOTIDE SEQUENCE [LARGE SCALE GENOMIC DNA]</scope>
    <source>
        <strain evidence="2 3">DSM 108380</strain>
    </source>
</reference>
<name>A0A8H4RDR6_9HELO</name>
<gene>
    <name evidence="2" type="ORF">G7Y89_g11109</name>
</gene>
<dbReference type="Pfam" id="PF06985">
    <property type="entry name" value="HET"/>
    <property type="match status" value="1"/>
</dbReference>
<dbReference type="PANTHER" id="PTHR33112">
    <property type="entry name" value="DOMAIN PROTEIN, PUTATIVE-RELATED"/>
    <property type="match status" value="1"/>
</dbReference>
<feature type="domain" description="Heterokaryon incompatibility" evidence="1">
    <location>
        <begin position="200"/>
        <end position="346"/>
    </location>
</feature>
<evidence type="ECO:0000313" key="2">
    <source>
        <dbReference type="EMBL" id="KAF4627048.1"/>
    </source>
</evidence>
<dbReference type="PANTHER" id="PTHR33112:SF10">
    <property type="entry name" value="TOL"/>
    <property type="match status" value="1"/>
</dbReference>
<organism evidence="2 3">
    <name type="scientific">Cudoniella acicularis</name>
    <dbReference type="NCBI Taxonomy" id="354080"/>
    <lineage>
        <taxon>Eukaryota</taxon>
        <taxon>Fungi</taxon>
        <taxon>Dikarya</taxon>
        <taxon>Ascomycota</taxon>
        <taxon>Pezizomycotina</taxon>
        <taxon>Leotiomycetes</taxon>
        <taxon>Helotiales</taxon>
        <taxon>Tricladiaceae</taxon>
        <taxon>Cudoniella</taxon>
    </lineage>
</organism>
<proteinExistence type="predicted"/>
<dbReference type="Proteomes" id="UP000566819">
    <property type="component" value="Unassembled WGS sequence"/>
</dbReference>
<dbReference type="AlphaFoldDB" id="A0A8H4RDR6"/>
<comment type="caution">
    <text evidence="2">The sequence shown here is derived from an EMBL/GenBank/DDBJ whole genome shotgun (WGS) entry which is preliminary data.</text>
</comment>
<evidence type="ECO:0000313" key="3">
    <source>
        <dbReference type="Proteomes" id="UP000566819"/>
    </source>
</evidence>
<evidence type="ECO:0000259" key="1">
    <source>
        <dbReference type="Pfam" id="PF06985"/>
    </source>
</evidence>
<dbReference type="EMBL" id="JAAMPI010001037">
    <property type="protein sequence ID" value="KAF4627048.1"/>
    <property type="molecule type" value="Genomic_DNA"/>
</dbReference>
<protein>
    <recommendedName>
        <fullName evidence="1">Heterokaryon incompatibility domain-containing protein</fullName>
    </recommendedName>
</protein>
<keyword evidence="3" id="KW-1185">Reference proteome</keyword>
<sequence length="901" mass="102101">MPLAVKANLATFVLKQALLAEQYSVPDKVSIMLNHEFCEACRHIFDGAEEAAPVLNPEEAGPYFIHWSISELEESAKKRMWTFSNCFAWSFDIPSPAGSDPVSNQVEEVIALDPVVVTLENAKAYEWNQRNVQKPKNTGSTESLAQIHGWIKTCDEGHLNCLIRNKTMFMPTRLLDLESLLGQDRIALIESKDLENTASYCTLSHCWGKIEILKLMTNSLSDLKKSTPFSQLPLTFQEAIKLVRQLGQRYIWIDSLCIIQGSTADWEKEARTMWEVYSNSYFNISATASIDGSQGLFRDRNTSTTLPCISEVPGGHNFLQAGLYQLYDDRKWDTYVDRASVNTRGWRDEQASTKALARHNCGHRPRYWDAVVKSYTSGDLTKTSDKLIAVSGLARRVFNILPLSIQGVSSNTHPYVARLWLPYLVYQLIWSPSDTASITPTYNAPSWPWASINGLVAPHIRIAPQGLNNRGQELVPISLVLSTKVELLHRNDPFGPIRPGATLQLAAPLLKLRFESYASHKALCVRTDRWDDEHTPSIRDVSIEFMAPPKDRDDRFHKGSGRLDWDPSPGVQEGHDFIFLLTMAFHGFDGFSNKKDIVAVRGLLVTPSHTEARLSGNVKLFKRVGTVSFDGKIPALISRFSEERGDVLKMVEELVLNGVEGYEEDLPVRDFAFEGWEGLEATPAQIPRWIINLNLFQSRTACLSQAEYIYISTAEGNNDITERMFISQWIDKLIDRYPTGYVEVLASVSVQVVYLIFGLFVEWIRPSYVSGTSRKILVQSLRNHVVATMVHVAYVASREGESVLTRTFTQPYGLPLWREVVSDLVVVLLLRDMLFYVIYRLWHVPGVYERVHAKHHEARQSGDQVKLVYGDEAHEEHHVNMTVNYGVYGFMDTERKAEKMK</sequence>
<dbReference type="InterPro" id="IPR010730">
    <property type="entry name" value="HET"/>
</dbReference>
<dbReference type="OrthoDB" id="408954at2759"/>
<accession>A0A8H4RDR6</accession>